<evidence type="ECO:0000313" key="3">
    <source>
        <dbReference type="Proteomes" id="UP001158576"/>
    </source>
</evidence>
<feature type="coiled-coil region" evidence="1">
    <location>
        <begin position="201"/>
        <end position="248"/>
    </location>
</feature>
<gene>
    <name evidence="2" type="ORF">OKIOD_LOCUS5963</name>
</gene>
<organism evidence="2 3">
    <name type="scientific">Oikopleura dioica</name>
    <name type="common">Tunicate</name>
    <dbReference type="NCBI Taxonomy" id="34765"/>
    <lineage>
        <taxon>Eukaryota</taxon>
        <taxon>Metazoa</taxon>
        <taxon>Chordata</taxon>
        <taxon>Tunicata</taxon>
        <taxon>Appendicularia</taxon>
        <taxon>Copelata</taxon>
        <taxon>Oikopleuridae</taxon>
        <taxon>Oikopleura</taxon>
    </lineage>
</organism>
<dbReference type="Proteomes" id="UP001158576">
    <property type="component" value="Chromosome XSR"/>
</dbReference>
<accession>A0ABN7S9P0</accession>
<evidence type="ECO:0000313" key="2">
    <source>
        <dbReference type="EMBL" id="CAG5095931.1"/>
    </source>
</evidence>
<name>A0ABN7S9P0_OIKDI</name>
<protein>
    <submittedName>
        <fullName evidence="2">Oidioi.mRNA.OKI2018_I69.XSR.g14405.t1.cds</fullName>
    </submittedName>
</protein>
<dbReference type="EMBL" id="OU015569">
    <property type="protein sequence ID" value="CAG5095931.1"/>
    <property type="molecule type" value="Genomic_DNA"/>
</dbReference>
<keyword evidence="1" id="KW-0175">Coiled coil</keyword>
<keyword evidence="3" id="KW-1185">Reference proteome</keyword>
<evidence type="ECO:0000256" key="1">
    <source>
        <dbReference type="SAM" id="Coils"/>
    </source>
</evidence>
<reference evidence="2 3" key="1">
    <citation type="submission" date="2021-04" db="EMBL/GenBank/DDBJ databases">
        <authorList>
            <person name="Bliznina A."/>
        </authorList>
    </citation>
    <scope>NUCLEOTIDE SEQUENCE [LARGE SCALE GENOMIC DNA]</scope>
</reference>
<sequence length="252" mass="29313">MNRDERRERLKQMIQVIINGKNAGKQPGDIAKLAGMSVKDFKEMAPQFKQMFGMDLHFSPGLQLILPRDQQEMAVFVEEKVLSPEEKPENNFSSLDHIATMLMHVMFFRKGKLTEPEMKKIFIEKLKIEWDKPDSLHGGKSAKQLISMLEKSNLIKRVAMTKKDLSTQTMIENDNQRVLTWEFGARAKTVYNWEKIFRSGIKSIEQRAEEVLTENDVARARMHCKSQLDQLNAEKVREREKSQVYNNRAAQN</sequence>
<proteinExistence type="predicted"/>